<dbReference type="InterPro" id="IPR052029">
    <property type="entry name" value="PpiD_chaperone"/>
</dbReference>
<organism evidence="14">
    <name type="scientific">Gracilinema caldarium</name>
    <dbReference type="NCBI Taxonomy" id="215591"/>
    <lineage>
        <taxon>Bacteria</taxon>
        <taxon>Pseudomonadati</taxon>
        <taxon>Spirochaetota</taxon>
        <taxon>Spirochaetia</taxon>
        <taxon>Spirochaetales</taxon>
        <taxon>Breznakiellaceae</taxon>
        <taxon>Gracilinema</taxon>
    </lineage>
</organism>
<evidence type="ECO:0000256" key="6">
    <source>
        <dbReference type="ARBA" id="ARBA00023136"/>
    </source>
</evidence>
<dbReference type="SUPFAM" id="SSF109998">
    <property type="entry name" value="Triger factor/SurA peptide-binding domain-like"/>
    <property type="match status" value="1"/>
</dbReference>
<dbReference type="Pfam" id="PF13624">
    <property type="entry name" value="SurA_N_3"/>
    <property type="match status" value="1"/>
</dbReference>
<dbReference type="GO" id="GO:0003755">
    <property type="term" value="F:peptidyl-prolyl cis-trans isomerase activity"/>
    <property type="evidence" value="ECO:0007669"/>
    <property type="project" value="UniProtKB-KW"/>
</dbReference>
<evidence type="ECO:0000256" key="3">
    <source>
        <dbReference type="ARBA" id="ARBA00022519"/>
    </source>
</evidence>
<evidence type="ECO:0000259" key="13">
    <source>
        <dbReference type="PROSITE" id="PS50198"/>
    </source>
</evidence>
<dbReference type="Pfam" id="PF00639">
    <property type="entry name" value="Rotamase"/>
    <property type="match status" value="1"/>
</dbReference>
<name>A0A7C3IK50_9SPIR</name>
<evidence type="ECO:0000256" key="1">
    <source>
        <dbReference type="ARBA" id="ARBA00004382"/>
    </source>
</evidence>
<dbReference type="PANTHER" id="PTHR47529">
    <property type="entry name" value="PEPTIDYL-PROLYL CIS-TRANS ISOMERASE D"/>
    <property type="match status" value="1"/>
</dbReference>
<evidence type="ECO:0000256" key="4">
    <source>
        <dbReference type="ARBA" id="ARBA00022692"/>
    </source>
</evidence>
<evidence type="ECO:0000256" key="7">
    <source>
        <dbReference type="ARBA" id="ARBA00023186"/>
    </source>
</evidence>
<accession>A0A7C3IK50</accession>
<protein>
    <recommendedName>
        <fullName evidence="9">Periplasmic chaperone PpiD</fullName>
    </recommendedName>
    <alternativeName>
        <fullName evidence="10">Periplasmic folding chaperone</fullName>
    </alternativeName>
</protein>
<keyword evidence="3" id="KW-0997">Cell inner membrane</keyword>
<sequence>MASKEKKPVVQNEVSGWQEFVRRFKAHPALYTGSILITLFTVIAFVLVPAMAPKANSLAEGGRLSFGSYDGIPIEFIPGNYFAQQRDYYSEQIRSSGQDQNNQYVAFQVWRAAFESTVVQTAALQEMKKAGYTTPQGLVDKRMATLPVFQENGKFSAARYKAMSEADRMNLRRDLEGQIALERYMEDSLNLRISSQERDFIKSMASPERSFDMVAFPLSSYPDSEVSAFVTSNPNLFKQVHLSKITISSSEGDAKKVYDSVKNGSVTFEDAAKTHSKDEYADKGGDTGLKYAFELSTEVPDAASREKVLNLSKGSLSELIKGTSGWTFYRAEEDPRPAVTADAALLAKARSYMMSFEKGKIEDYLIAKANEFAEKARSMGFANAASALALTKKSFGPISLNYGDIEILKGLNNQKVDELAGASTNETFWKTAFATPLQTPSKPIVVGNYIVVLNPVSETKAEDSTTAIIDYYYNYVAGQYSERTLRNYFLSSKKLKDLFFDTFVRTFMATNK</sequence>
<comment type="subcellular location">
    <subcellularLocation>
        <location evidence="1">Cell inner membrane</location>
        <topology evidence="1">Single-pass type II membrane protein</topology>
        <orientation evidence="1">Periplasmic side</orientation>
    </subcellularLocation>
</comment>
<reference evidence="14" key="1">
    <citation type="journal article" date="2020" name="mSystems">
        <title>Genome- and Community-Level Interaction Insights into Carbon Utilization and Element Cycling Functions of Hydrothermarchaeota in Hydrothermal Sediment.</title>
        <authorList>
            <person name="Zhou Z."/>
            <person name="Liu Y."/>
            <person name="Xu W."/>
            <person name="Pan J."/>
            <person name="Luo Z.H."/>
            <person name="Li M."/>
        </authorList>
    </citation>
    <scope>NUCLEOTIDE SEQUENCE [LARGE SCALE GENOMIC DNA]</scope>
    <source>
        <strain evidence="14">SpSt-503</strain>
    </source>
</reference>
<dbReference type="EMBL" id="DSVL01000337">
    <property type="protein sequence ID" value="HFH30007.1"/>
    <property type="molecule type" value="Genomic_DNA"/>
</dbReference>
<evidence type="ECO:0000256" key="12">
    <source>
        <dbReference type="SAM" id="Phobius"/>
    </source>
</evidence>
<gene>
    <name evidence="14" type="ORF">ENS59_10940</name>
</gene>
<keyword evidence="6 12" id="KW-0472">Membrane</keyword>
<dbReference type="InterPro" id="IPR027304">
    <property type="entry name" value="Trigger_fact/SurA_dom_sf"/>
</dbReference>
<proteinExistence type="inferred from homology"/>
<dbReference type="AlphaFoldDB" id="A0A7C3IK50"/>
<evidence type="ECO:0000256" key="2">
    <source>
        <dbReference type="ARBA" id="ARBA00022475"/>
    </source>
</evidence>
<keyword evidence="5 12" id="KW-1133">Transmembrane helix</keyword>
<comment type="caution">
    <text evidence="14">The sequence shown here is derived from an EMBL/GenBank/DDBJ whole genome shotgun (WGS) entry which is preliminary data.</text>
</comment>
<dbReference type="PANTHER" id="PTHR47529:SF1">
    <property type="entry name" value="PERIPLASMIC CHAPERONE PPID"/>
    <property type="match status" value="1"/>
</dbReference>
<keyword evidence="11" id="KW-0697">Rotamase</keyword>
<evidence type="ECO:0000256" key="5">
    <source>
        <dbReference type="ARBA" id="ARBA00022989"/>
    </source>
</evidence>
<evidence type="ECO:0000256" key="9">
    <source>
        <dbReference type="ARBA" id="ARBA00040743"/>
    </source>
</evidence>
<dbReference type="GO" id="GO:0005886">
    <property type="term" value="C:plasma membrane"/>
    <property type="evidence" value="ECO:0007669"/>
    <property type="project" value="UniProtKB-SubCell"/>
</dbReference>
<feature type="transmembrane region" description="Helical" evidence="12">
    <location>
        <begin position="29"/>
        <end position="52"/>
    </location>
</feature>
<keyword evidence="11 14" id="KW-0413">Isomerase</keyword>
<keyword evidence="4 12" id="KW-0812">Transmembrane</keyword>
<dbReference type="Gene3D" id="3.10.50.40">
    <property type="match status" value="1"/>
</dbReference>
<dbReference type="InterPro" id="IPR046357">
    <property type="entry name" value="PPIase_dom_sf"/>
</dbReference>
<feature type="domain" description="PpiC" evidence="13">
    <location>
        <begin position="237"/>
        <end position="333"/>
    </location>
</feature>
<dbReference type="PROSITE" id="PS50198">
    <property type="entry name" value="PPIC_PPIASE_2"/>
    <property type="match status" value="1"/>
</dbReference>
<dbReference type="SUPFAM" id="SSF54534">
    <property type="entry name" value="FKBP-like"/>
    <property type="match status" value="1"/>
</dbReference>
<dbReference type="InterPro" id="IPR000297">
    <property type="entry name" value="PPIase_PpiC"/>
</dbReference>
<evidence type="ECO:0000313" key="14">
    <source>
        <dbReference type="EMBL" id="HFH30007.1"/>
    </source>
</evidence>
<comment type="similarity">
    <text evidence="8">Belongs to the PpiD chaperone family.</text>
</comment>
<evidence type="ECO:0000256" key="8">
    <source>
        <dbReference type="ARBA" id="ARBA00038408"/>
    </source>
</evidence>
<keyword evidence="2" id="KW-1003">Cell membrane</keyword>
<evidence type="ECO:0000256" key="10">
    <source>
        <dbReference type="ARBA" id="ARBA00042775"/>
    </source>
</evidence>
<evidence type="ECO:0000256" key="11">
    <source>
        <dbReference type="PROSITE-ProRule" id="PRU00278"/>
    </source>
</evidence>
<keyword evidence="7" id="KW-0143">Chaperone</keyword>